<keyword evidence="5" id="KW-1185">Reference proteome</keyword>
<dbReference type="PANTHER" id="PTHR16301:SF20">
    <property type="entry name" value="IMPACT FAMILY MEMBER YIGZ"/>
    <property type="match status" value="1"/>
</dbReference>
<dbReference type="InterPro" id="IPR020568">
    <property type="entry name" value="Ribosomal_Su5_D2-typ_SF"/>
</dbReference>
<dbReference type="InterPro" id="IPR035647">
    <property type="entry name" value="EFG_III/V"/>
</dbReference>
<comment type="similarity">
    <text evidence="1">Belongs to the IMPACT family.</text>
</comment>
<dbReference type="InterPro" id="IPR001498">
    <property type="entry name" value="Impact_N"/>
</dbReference>
<dbReference type="Pfam" id="PF09186">
    <property type="entry name" value="DUF1949"/>
    <property type="match status" value="1"/>
</dbReference>
<evidence type="ECO:0000259" key="2">
    <source>
        <dbReference type="Pfam" id="PF01205"/>
    </source>
</evidence>
<organism evidence="4 5">
    <name type="scientific">Arcobacter arenosus</name>
    <dbReference type="NCBI Taxonomy" id="2576037"/>
    <lineage>
        <taxon>Bacteria</taxon>
        <taxon>Pseudomonadati</taxon>
        <taxon>Campylobacterota</taxon>
        <taxon>Epsilonproteobacteria</taxon>
        <taxon>Campylobacterales</taxon>
        <taxon>Arcobacteraceae</taxon>
        <taxon>Arcobacter</taxon>
    </lineage>
</organism>
<dbReference type="InterPro" id="IPR036956">
    <property type="entry name" value="Impact_N_sf"/>
</dbReference>
<dbReference type="PANTHER" id="PTHR16301">
    <property type="entry name" value="IMPACT-RELATED"/>
    <property type="match status" value="1"/>
</dbReference>
<comment type="caution">
    <text evidence="4">The sequence shown here is derived from an EMBL/GenBank/DDBJ whole genome shotgun (WGS) entry which is preliminary data.</text>
</comment>
<sequence length="197" mass="22805">MILRLFFVKDEFTQCYEEKKSKFIAYIMPYDDFDDVMQRLKKEHPKARHHVYAYRYLNEFDQIVENCSDDGEPKGTSGKPSLNVLSGHEIINSAVIIVRYFGGIKLGTGGLVRAYSDAVNLVIENSKLYTYKKLEKMTIQLDYSILSKVEYILNQFGIQISNKEFTNSVILTLSLSLEQKKSLENQLPREVEILNNK</sequence>
<protein>
    <submittedName>
        <fullName evidence="4">YigZ family protein</fullName>
    </submittedName>
</protein>
<dbReference type="InterPro" id="IPR015796">
    <property type="entry name" value="Impact_YigZ-like"/>
</dbReference>
<evidence type="ECO:0000259" key="3">
    <source>
        <dbReference type="Pfam" id="PF09186"/>
    </source>
</evidence>
<reference evidence="4 5" key="1">
    <citation type="submission" date="2019-05" db="EMBL/GenBank/DDBJ databases">
        <title>Arcobacter sp. nov., isolated from sea sediment.</title>
        <authorList>
            <person name="Kim W."/>
        </authorList>
    </citation>
    <scope>NUCLEOTIDE SEQUENCE [LARGE SCALE GENOMIC DNA]</scope>
    <source>
        <strain evidence="4 5">CAU 1517</strain>
    </source>
</reference>
<dbReference type="InterPro" id="IPR023582">
    <property type="entry name" value="Impact"/>
</dbReference>
<dbReference type="NCBIfam" id="TIGR00257">
    <property type="entry name" value="IMPACT_YIGZ"/>
    <property type="match status" value="1"/>
</dbReference>
<evidence type="ECO:0000313" key="5">
    <source>
        <dbReference type="Proteomes" id="UP000308901"/>
    </source>
</evidence>
<accession>A0A5R8Y0S3</accession>
<dbReference type="Gene3D" id="3.30.70.240">
    <property type="match status" value="1"/>
</dbReference>
<dbReference type="InterPro" id="IPR015269">
    <property type="entry name" value="UPF0029_Impact_C"/>
</dbReference>
<feature type="domain" description="Impact N-terminal" evidence="2">
    <location>
        <begin position="19"/>
        <end position="122"/>
    </location>
</feature>
<proteinExistence type="inferred from homology"/>
<dbReference type="Proteomes" id="UP000308901">
    <property type="component" value="Unassembled WGS sequence"/>
</dbReference>
<dbReference type="AlphaFoldDB" id="A0A5R8Y0S3"/>
<dbReference type="Gene3D" id="3.30.230.30">
    <property type="entry name" value="Impact, N-terminal domain"/>
    <property type="match status" value="1"/>
</dbReference>
<gene>
    <name evidence="4" type="ORF">FDK22_11090</name>
</gene>
<dbReference type="Pfam" id="PF01205">
    <property type="entry name" value="Impact_N"/>
    <property type="match status" value="1"/>
</dbReference>
<dbReference type="GO" id="GO:0006446">
    <property type="term" value="P:regulation of translational initiation"/>
    <property type="evidence" value="ECO:0007669"/>
    <property type="project" value="TreeGrafter"/>
</dbReference>
<dbReference type="GO" id="GO:0005737">
    <property type="term" value="C:cytoplasm"/>
    <property type="evidence" value="ECO:0007669"/>
    <property type="project" value="TreeGrafter"/>
</dbReference>
<evidence type="ECO:0000313" key="4">
    <source>
        <dbReference type="EMBL" id="TLP37841.1"/>
    </source>
</evidence>
<evidence type="ECO:0000256" key="1">
    <source>
        <dbReference type="ARBA" id="ARBA00007665"/>
    </source>
</evidence>
<dbReference type="OrthoDB" id="9813771at2"/>
<dbReference type="SUPFAM" id="SSF54980">
    <property type="entry name" value="EF-G C-terminal domain-like"/>
    <property type="match status" value="1"/>
</dbReference>
<feature type="domain" description="UPF0029" evidence="3">
    <location>
        <begin position="139"/>
        <end position="187"/>
    </location>
</feature>
<dbReference type="SUPFAM" id="SSF54211">
    <property type="entry name" value="Ribosomal protein S5 domain 2-like"/>
    <property type="match status" value="1"/>
</dbReference>
<dbReference type="EMBL" id="VANU01000004">
    <property type="protein sequence ID" value="TLP37841.1"/>
    <property type="molecule type" value="Genomic_DNA"/>
</dbReference>
<name>A0A5R8Y0S3_9BACT</name>